<evidence type="ECO:0000313" key="2">
    <source>
        <dbReference type="EMBL" id="KXN64978.1"/>
    </source>
</evidence>
<dbReference type="Proteomes" id="UP000070444">
    <property type="component" value="Unassembled WGS sequence"/>
</dbReference>
<keyword evidence="3" id="KW-1185">Reference proteome</keyword>
<evidence type="ECO:0000256" key="1">
    <source>
        <dbReference type="SAM" id="SignalP"/>
    </source>
</evidence>
<proteinExistence type="predicted"/>
<protein>
    <submittedName>
        <fullName evidence="2">Uncharacterized protein</fullName>
    </submittedName>
</protein>
<dbReference type="EMBL" id="KQ965035">
    <property type="protein sequence ID" value="KXN64978.1"/>
    <property type="molecule type" value="Genomic_DNA"/>
</dbReference>
<name>A0A137NQI6_CONC2</name>
<gene>
    <name evidence="2" type="ORF">CONCODRAFT_13605</name>
</gene>
<reference evidence="2 3" key="1">
    <citation type="journal article" date="2015" name="Genome Biol. Evol.">
        <title>Phylogenomic analyses indicate that early fungi evolved digesting cell walls of algal ancestors of land plants.</title>
        <authorList>
            <person name="Chang Y."/>
            <person name="Wang S."/>
            <person name="Sekimoto S."/>
            <person name="Aerts A.L."/>
            <person name="Choi C."/>
            <person name="Clum A."/>
            <person name="LaButti K.M."/>
            <person name="Lindquist E.A."/>
            <person name="Yee Ngan C."/>
            <person name="Ohm R.A."/>
            <person name="Salamov A.A."/>
            <person name="Grigoriev I.V."/>
            <person name="Spatafora J.W."/>
            <person name="Berbee M.L."/>
        </authorList>
    </citation>
    <scope>NUCLEOTIDE SEQUENCE [LARGE SCALE GENOMIC DNA]</scope>
    <source>
        <strain evidence="2 3">NRRL 28638</strain>
    </source>
</reference>
<sequence length="135" mass="14930">MKFTISVAFLALSTFSAPPVQEFNAQSFAPQIRPQSLGNLPQVNPASFDESPQFNLQNFETPQFFTETSNSVENNQVASNEVPAAPTSQQSGSFNFLGYESPMYSEAGLARDGNRMGYMSTNWELQDINIDQFAI</sequence>
<organism evidence="2 3">
    <name type="scientific">Conidiobolus coronatus (strain ATCC 28846 / CBS 209.66 / NRRL 28638)</name>
    <name type="common">Delacroixia coronata</name>
    <dbReference type="NCBI Taxonomy" id="796925"/>
    <lineage>
        <taxon>Eukaryota</taxon>
        <taxon>Fungi</taxon>
        <taxon>Fungi incertae sedis</taxon>
        <taxon>Zoopagomycota</taxon>
        <taxon>Entomophthoromycotina</taxon>
        <taxon>Entomophthoromycetes</taxon>
        <taxon>Entomophthorales</taxon>
        <taxon>Ancylistaceae</taxon>
        <taxon>Conidiobolus</taxon>
    </lineage>
</organism>
<keyword evidence="1" id="KW-0732">Signal</keyword>
<dbReference type="AlphaFoldDB" id="A0A137NQI6"/>
<feature type="chain" id="PRO_5007293903" evidence="1">
    <location>
        <begin position="23"/>
        <end position="135"/>
    </location>
</feature>
<feature type="signal peptide" evidence="1">
    <location>
        <begin position="1"/>
        <end position="22"/>
    </location>
</feature>
<evidence type="ECO:0000313" key="3">
    <source>
        <dbReference type="Proteomes" id="UP000070444"/>
    </source>
</evidence>
<accession>A0A137NQI6</accession>